<feature type="domain" description="Polysaccharide export protein N-terminal" evidence="3">
    <location>
        <begin position="50"/>
        <end position="120"/>
    </location>
</feature>
<dbReference type="Gene3D" id="3.30.1950.10">
    <property type="entry name" value="wza like domain"/>
    <property type="match status" value="1"/>
</dbReference>
<dbReference type="Pfam" id="PF10531">
    <property type="entry name" value="SLBB"/>
    <property type="match status" value="2"/>
</dbReference>
<dbReference type="GO" id="GO:0015159">
    <property type="term" value="F:polysaccharide transmembrane transporter activity"/>
    <property type="evidence" value="ECO:0007669"/>
    <property type="project" value="InterPro"/>
</dbReference>
<evidence type="ECO:0000259" key="4">
    <source>
        <dbReference type="Pfam" id="PF10531"/>
    </source>
</evidence>
<evidence type="ECO:0000256" key="2">
    <source>
        <dbReference type="SAM" id="MobiDB-lite"/>
    </source>
</evidence>
<dbReference type="Proteomes" id="UP000199758">
    <property type="component" value="Unassembled WGS sequence"/>
</dbReference>
<feature type="domain" description="Soluble ligand binding" evidence="4">
    <location>
        <begin position="214"/>
        <end position="264"/>
    </location>
</feature>
<feature type="region of interest" description="Disordered" evidence="2">
    <location>
        <begin position="1"/>
        <end position="20"/>
    </location>
</feature>
<gene>
    <name evidence="5" type="ORF">SAMN04488068_2122</name>
</gene>
<dbReference type="Pfam" id="PF02563">
    <property type="entry name" value="Poly_export"/>
    <property type="match status" value="1"/>
</dbReference>
<keyword evidence="6" id="KW-1185">Reference proteome</keyword>
<evidence type="ECO:0000259" key="3">
    <source>
        <dbReference type="Pfam" id="PF02563"/>
    </source>
</evidence>
<dbReference type="OrthoDB" id="9808421at2"/>
<keyword evidence="1" id="KW-0732">Signal</keyword>
<dbReference type="InterPro" id="IPR019554">
    <property type="entry name" value="Soluble_ligand-bd"/>
</dbReference>
<dbReference type="InterPro" id="IPR049712">
    <property type="entry name" value="Poly_export"/>
</dbReference>
<protein>
    <submittedName>
        <fullName evidence="5">Polysaccharide export outer membrane protein</fullName>
    </submittedName>
</protein>
<dbReference type="Gene3D" id="3.10.560.10">
    <property type="entry name" value="Outer membrane lipoprotein wza domain like"/>
    <property type="match status" value="2"/>
</dbReference>
<dbReference type="EMBL" id="FQWZ01000004">
    <property type="protein sequence ID" value="SHG98760.1"/>
    <property type="molecule type" value="Genomic_DNA"/>
</dbReference>
<dbReference type="PANTHER" id="PTHR33619">
    <property type="entry name" value="POLYSACCHARIDE EXPORT PROTEIN GFCE-RELATED"/>
    <property type="match status" value="1"/>
</dbReference>
<name>A0A1M5PAG7_9GAMM</name>
<sequence>MPDHTSVSCSSTEPRSQRPVTGWTAAGCGLLWLLCGDALAVDMPVSTPLLTLGVGDAVSVQVYGRPELATTTYVSDDGTIPVPLAGDVAVAGLSPSQAGQRVATAFRKGDYLVNPQVTILLVQFRSQQVSVLGAVRSPGRFVVESRTTLLDALAQAGGITDSGGDVVAILRPDASGKVVRTTVDLNGLSHGSVPASMPMLRGGDSIFVPEADQFYINGEVQAPNMYRLRAGMTVVQAISRGGGITARGSSSRIEIRRRNADGSYQVRSAELSEIVLPNDVIRIKERIF</sequence>
<accession>A0A1M5PAG7</accession>
<evidence type="ECO:0000256" key="1">
    <source>
        <dbReference type="ARBA" id="ARBA00022729"/>
    </source>
</evidence>
<dbReference type="PANTHER" id="PTHR33619:SF3">
    <property type="entry name" value="POLYSACCHARIDE EXPORT PROTEIN GFCE-RELATED"/>
    <property type="match status" value="1"/>
</dbReference>
<evidence type="ECO:0000313" key="5">
    <source>
        <dbReference type="EMBL" id="SHG98760.1"/>
    </source>
</evidence>
<dbReference type="AlphaFoldDB" id="A0A1M5PAG7"/>
<evidence type="ECO:0000313" key="6">
    <source>
        <dbReference type="Proteomes" id="UP000199758"/>
    </source>
</evidence>
<feature type="domain" description="Soluble ligand binding" evidence="4">
    <location>
        <begin position="129"/>
        <end position="178"/>
    </location>
</feature>
<feature type="compositionally biased region" description="Polar residues" evidence="2">
    <location>
        <begin position="1"/>
        <end position="14"/>
    </location>
</feature>
<organism evidence="5 6">
    <name type="scientific">Hydrocarboniphaga daqingensis</name>
    <dbReference type="NCBI Taxonomy" id="490188"/>
    <lineage>
        <taxon>Bacteria</taxon>
        <taxon>Pseudomonadati</taxon>
        <taxon>Pseudomonadota</taxon>
        <taxon>Gammaproteobacteria</taxon>
        <taxon>Nevskiales</taxon>
        <taxon>Nevskiaceae</taxon>
        <taxon>Hydrocarboniphaga</taxon>
    </lineage>
</organism>
<proteinExistence type="predicted"/>
<reference evidence="5 6" key="1">
    <citation type="submission" date="2016-11" db="EMBL/GenBank/DDBJ databases">
        <authorList>
            <person name="Jaros S."/>
            <person name="Januszkiewicz K."/>
            <person name="Wedrychowicz H."/>
        </authorList>
    </citation>
    <scope>NUCLEOTIDE SEQUENCE [LARGE SCALE GENOMIC DNA]</scope>
    <source>
        <strain evidence="5 6">CGMCC 1.7049</strain>
    </source>
</reference>
<dbReference type="STRING" id="490188.SAMN04488068_2122"/>
<dbReference type="InterPro" id="IPR003715">
    <property type="entry name" value="Poly_export_N"/>
</dbReference>